<dbReference type="Pfam" id="PF03413">
    <property type="entry name" value="PepSY"/>
    <property type="match status" value="1"/>
</dbReference>
<protein>
    <submittedName>
        <fullName evidence="4">Peptidase propeptide and YPEB domain-containing protein</fullName>
    </submittedName>
</protein>
<accession>A0A1M6IDS3</accession>
<dbReference type="Gene3D" id="3.10.450.40">
    <property type="match status" value="1"/>
</dbReference>
<evidence type="ECO:0000313" key="4">
    <source>
        <dbReference type="EMBL" id="SHJ32602.1"/>
    </source>
</evidence>
<reference evidence="5" key="1">
    <citation type="submission" date="2016-11" db="EMBL/GenBank/DDBJ databases">
        <authorList>
            <person name="Varghese N."/>
            <person name="Submissions S."/>
        </authorList>
    </citation>
    <scope>NUCLEOTIDE SEQUENCE [LARGE SCALE GENOMIC DNA]</scope>
    <source>
        <strain evidence="5">DSM 16057</strain>
    </source>
</reference>
<feature type="compositionally biased region" description="Low complexity" evidence="1">
    <location>
        <begin position="48"/>
        <end position="61"/>
    </location>
</feature>
<feature type="signal peptide" evidence="2">
    <location>
        <begin position="1"/>
        <end position="32"/>
    </location>
</feature>
<dbReference type="STRING" id="1121432.SAMN02745219_02292"/>
<keyword evidence="2" id="KW-0732">Signal</keyword>
<evidence type="ECO:0000313" key="5">
    <source>
        <dbReference type="Proteomes" id="UP000184529"/>
    </source>
</evidence>
<dbReference type="OrthoDB" id="1919149at2"/>
<dbReference type="Proteomes" id="UP000184529">
    <property type="component" value="Unassembled WGS sequence"/>
</dbReference>
<dbReference type="AlphaFoldDB" id="A0A1M6IDS3"/>
<proteinExistence type="predicted"/>
<gene>
    <name evidence="4" type="ORF">SAMN02745219_02292</name>
</gene>
<name>A0A1M6IDS3_9FIRM</name>
<sequence length="182" mass="19069">MNKKLMAYLASGILLLGAAAGLGTYQARTAQAATTAVQATAPAAAATQIDTRQQQQQRDLQNPSYTSSIRTANQQNTGEEKGQDNEAAESSSLQSLAKITPAQARASALQAVPGKVIKVSLDNENGNVVYSVEVQTAKGLVDVKVDAGNGKVLAQDSEQNQNDGPDSEQDDGPDNDNIQLEQ</sequence>
<feature type="compositionally biased region" description="Polar residues" evidence="1">
    <location>
        <begin position="62"/>
        <end position="77"/>
    </location>
</feature>
<organism evidence="4 5">
    <name type="scientific">Desulfofundulus thermosubterraneus DSM 16057</name>
    <dbReference type="NCBI Taxonomy" id="1121432"/>
    <lineage>
        <taxon>Bacteria</taxon>
        <taxon>Bacillati</taxon>
        <taxon>Bacillota</taxon>
        <taxon>Clostridia</taxon>
        <taxon>Eubacteriales</taxon>
        <taxon>Peptococcaceae</taxon>
        <taxon>Desulfofundulus</taxon>
    </lineage>
</organism>
<dbReference type="EMBL" id="FQZM01000028">
    <property type="protein sequence ID" value="SHJ32602.1"/>
    <property type="molecule type" value="Genomic_DNA"/>
</dbReference>
<feature type="region of interest" description="Disordered" evidence="1">
    <location>
        <begin position="48"/>
        <end position="94"/>
    </location>
</feature>
<dbReference type="RefSeq" id="WP_072869762.1">
    <property type="nucleotide sequence ID" value="NZ_FQZM01000028.1"/>
</dbReference>
<feature type="compositionally biased region" description="Acidic residues" evidence="1">
    <location>
        <begin position="165"/>
        <end position="174"/>
    </location>
</feature>
<feature type="domain" description="PepSY" evidence="3">
    <location>
        <begin position="98"/>
        <end position="155"/>
    </location>
</feature>
<evidence type="ECO:0000256" key="2">
    <source>
        <dbReference type="SAM" id="SignalP"/>
    </source>
</evidence>
<feature type="chain" id="PRO_5009918381" evidence="2">
    <location>
        <begin position="33"/>
        <end position="182"/>
    </location>
</feature>
<feature type="region of interest" description="Disordered" evidence="1">
    <location>
        <begin position="150"/>
        <end position="182"/>
    </location>
</feature>
<evidence type="ECO:0000256" key="1">
    <source>
        <dbReference type="SAM" id="MobiDB-lite"/>
    </source>
</evidence>
<keyword evidence="5" id="KW-1185">Reference proteome</keyword>
<dbReference type="InterPro" id="IPR025711">
    <property type="entry name" value="PepSY"/>
</dbReference>
<evidence type="ECO:0000259" key="3">
    <source>
        <dbReference type="Pfam" id="PF03413"/>
    </source>
</evidence>